<proteinExistence type="predicted"/>
<keyword evidence="3" id="KW-1133">Transmembrane helix</keyword>
<evidence type="ECO:0000256" key="5">
    <source>
        <dbReference type="SAM" id="Coils"/>
    </source>
</evidence>
<evidence type="ECO:0000256" key="2">
    <source>
        <dbReference type="ARBA" id="ARBA00022692"/>
    </source>
</evidence>
<dbReference type="OrthoDB" id="7057889at2"/>
<gene>
    <name evidence="6" type="ORF">FHG64_17660</name>
</gene>
<dbReference type="EMBL" id="CP040812">
    <property type="protein sequence ID" value="QCY71077.1"/>
    <property type="molecule type" value="Genomic_DNA"/>
</dbReference>
<comment type="subcellular location">
    <subcellularLocation>
        <location evidence="1">Membrane</location>
        <topology evidence="1">Single-pass membrane protein</topology>
    </subcellularLocation>
</comment>
<keyword evidence="5" id="KW-0175">Coiled coil</keyword>
<evidence type="ECO:0000256" key="1">
    <source>
        <dbReference type="ARBA" id="ARBA00004167"/>
    </source>
</evidence>
<dbReference type="Gene3D" id="1.10.287.470">
    <property type="entry name" value="Helix hairpin bin"/>
    <property type="match status" value="1"/>
</dbReference>
<protein>
    <submittedName>
        <fullName evidence="6">HlyD family efflux transporter periplasmic adaptor subunit</fullName>
    </submittedName>
</protein>
<evidence type="ECO:0000256" key="3">
    <source>
        <dbReference type="ARBA" id="ARBA00022989"/>
    </source>
</evidence>
<accession>A0A5B7X6M6</accession>
<reference evidence="6 7" key="1">
    <citation type="submission" date="2019-06" db="EMBL/GenBank/DDBJ databases">
        <title>Complete genome sequence of Antarcticibacterium flavum KCTC 52984T from an Antarctic marine sediment.</title>
        <authorList>
            <person name="Lee Y.M."/>
            <person name="Shin S.C."/>
        </authorList>
    </citation>
    <scope>NUCLEOTIDE SEQUENCE [LARGE SCALE GENOMIC DNA]</scope>
    <source>
        <strain evidence="6 7">KCTC 52984</strain>
    </source>
</reference>
<dbReference type="Gene3D" id="2.40.50.100">
    <property type="match status" value="1"/>
</dbReference>
<keyword evidence="4" id="KW-0472">Membrane</keyword>
<evidence type="ECO:0000256" key="4">
    <source>
        <dbReference type="ARBA" id="ARBA00023136"/>
    </source>
</evidence>
<dbReference type="RefSeq" id="WP_139067627.1">
    <property type="nucleotide sequence ID" value="NZ_CP040812.1"/>
</dbReference>
<keyword evidence="7" id="KW-1185">Reference proteome</keyword>
<evidence type="ECO:0000313" key="7">
    <source>
        <dbReference type="Proteomes" id="UP000309016"/>
    </source>
</evidence>
<sequence>MDRKYINKKMMRPDAEPNWILRRGQNIVVLVFILAVVLASFFSFNEIIIGKVKVTSKFPPVEIIAKQQGKLMELHFQPGDMVKAGAVLAMIENSANAGDVNYLKEKLTNRVFFETIDSLKLVFPTDLRLGNLIQPSYQYFLSNYQEVILEKILKNNELIQFQLKDEVKSQKRIAENKNKELLLADRSFELQERNLERHRELLKKGVISHHDLEKVENEFLEAQQKYEIITQQIEQVKIDLSTLEKDRKLAESSHFRTSSTGAVKLEAAREALLSNILNWEEKYLLVSPIDGKLSFNNVWGNFQNVEEGELVFVIMPLNSNSVVGRCKVPVRNSGKILEGQSAYLKLDNYPYREWGILKGKVESISDIPGAGSEDYLVFLSIDSLTTSYGRELKFNRELIGDVEIILEETSVIERIFYEFRHLWSLKEY</sequence>
<dbReference type="KEGG" id="afla:FHG64_17660"/>
<evidence type="ECO:0000313" key="6">
    <source>
        <dbReference type="EMBL" id="QCY71077.1"/>
    </source>
</evidence>
<name>A0A5B7X6M6_9FLAO</name>
<feature type="coiled-coil region" evidence="5">
    <location>
        <begin position="212"/>
        <end position="282"/>
    </location>
</feature>
<dbReference type="PANTHER" id="PTHR30386">
    <property type="entry name" value="MEMBRANE FUSION SUBUNIT OF EMRAB-TOLC MULTIDRUG EFFLUX PUMP"/>
    <property type="match status" value="1"/>
</dbReference>
<keyword evidence="2" id="KW-0812">Transmembrane</keyword>
<dbReference type="GO" id="GO:0016020">
    <property type="term" value="C:membrane"/>
    <property type="evidence" value="ECO:0007669"/>
    <property type="project" value="UniProtKB-SubCell"/>
</dbReference>
<dbReference type="InterPro" id="IPR050739">
    <property type="entry name" value="MFP"/>
</dbReference>
<dbReference type="SUPFAM" id="SSF56954">
    <property type="entry name" value="Outer membrane efflux proteins (OEP)"/>
    <property type="match status" value="1"/>
</dbReference>
<dbReference type="AlphaFoldDB" id="A0A5B7X6M6"/>
<dbReference type="Proteomes" id="UP000309016">
    <property type="component" value="Chromosome"/>
</dbReference>
<organism evidence="6 7">
    <name type="scientific">Antarcticibacterium flavum</name>
    <dbReference type="NCBI Taxonomy" id="2058175"/>
    <lineage>
        <taxon>Bacteria</taxon>
        <taxon>Pseudomonadati</taxon>
        <taxon>Bacteroidota</taxon>
        <taxon>Flavobacteriia</taxon>
        <taxon>Flavobacteriales</taxon>
        <taxon>Flavobacteriaceae</taxon>
        <taxon>Antarcticibacterium</taxon>
    </lineage>
</organism>
<dbReference type="PANTHER" id="PTHR30386:SF26">
    <property type="entry name" value="TRANSPORT PROTEIN COMB"/>
    <property type="match status" value="1"/>
</dbReference>